<dbReference type="EMBL" id="FZPD01000004">
    <property type="protein sequence ID" value="SNT15907.1"/>
    <property type="molecule type" value="Genomic_DNA"/>
</dbReference>
<name>A0A239KBZ3_EKHLU</name>
<accession>A0A239KBZ3</accession>
<organism evidence="2 3">
    <name type="scientific">Ekhidna lutea</name>
    <dbReference type="NCBI Taxonomy" id="447679"/>
    <lineage>
        <taxon>Bacteria</taxon>
        <taxon>Pseudomonadati</taxon>
        <taxon>Bacteroidota</taxon>
        <taxon>Cytophagia</taxon>
        <taxon>Cytophagales</taxon>
        <taxon>Reichenbachiellaceae</taxon>
        <taxon>Ekhidna</taxon>
    </lineage>
</organism>
<dbReference type="RefSeq" id="WP_089357269.1">
    <property type="nucleotide sequence ID" value="NZ_FZPD01000004.1"/>
</dbReference>
<evidence type="ECO:0008006" key="4">
    <source>
        <dbReference type="Google" id="ProtNLM"/>
    </source>
</evidence>
<reference evidence="2 3" key="1">
    <citation type="submission" date="2017-06" db="EMBL/GenBank/DDBJ databases">
        <authorList>
            <person name="Kim H.J."/>
            <person name="Triplett B.A."/>
        </authorList>
    </citation>
    <scope>NUCLEOTIDE SEQUENCE [LARGE SCALE GENOMIC DNA]</scope>
    <source>
        <strain evidence="2 3">DSM 19307</strain>
    </source>
</reference>
<evidence type="ECO:0000313" key="2">
    <source>
        <dbReference type="EMBL" id="SNT15907.1"/>
    </source>
</evidence>
<feature type="chain" id="PRO_5013258113" description="FecR family protein" evidence="1">
    <location>
        <begin position="23"/>
        <end position="311"/>
    </location>
</feature>
<keyword evidence="1" id="KW-0732">Signal</keyword>
<sequence length="311" mass="34407">MRKFVSIAITTMLVFAFGFADAQGYTFRVLANKGQNQVKKDGATSAVALKTGATLSEGDELIASQGAYIGLMHKSGKTLEVRTPGTKKVEDLAKMVNTKSASVSSRYAKFLANKMNEKEQPNYRARLNATGAVSRALAGDEQIQVLIPAEDASVLGDNAILNWDTPEGMEENTFIVTVKNIFDEEIMKSEVNGNSIELDFTQEQMQNEEGLWIINVKTKENEDVSSGDIAIKRPENPDQYTEGLNSLKAEVDEDSPLNKVIYASYYEENGLIVDALTAIEEAIKMNPEVEDFQILKKDIIERNGIKVYEEK</sequence>
<gene>
    <name evidence="2" type="ORF">SAMN05421640_2570</name>
</gene>
<protein>
    <recommendedName>
        <fullName evidence="4">FecR family protein</fullName>
    </recommendedName>
</protein>
<evidence type="ECO:0000313" key="3">
    <source>
        <dbReference type="Proteomes" id="UP000198393"/>
    </source>
</evidence>
<dbReference type="Proteomes" id="UP000198393">
    <property type="component" value="Unassembled WGS sequence"/>
</dbReference>
<proteinExistence type="predicted"/>
<dbReference type="OrthoDB" id="977247at2"/>
<evidence type="ECO:0000256" key="1">
    <source>
        <dbReference type="SAM" id="SignalP"/>
    </source>
</evidence>
<keyword evidence="3" id="KW-1185">Reference proteome</keyword>
<dbReference type="AlphaFoldDB" id="A0A239KBZ3"/>
<feature type="signal peptide" evidence="1">
    <location>
        <begin position="1"/>
        <end position="22"/>
    </location>
</feature>